<dbReference type="InterPro" id="IPR015424">
    <property type="entry name" value="PyrdxlP-dep_Trfase"/>
</dbReference>
<dbReference type="InterPro" id="IPR015422">
    <property type="entry name" value="PyrdxlP-dep_Trfase_small"/>
</dbReference>
<dbReference type="PANTHER" id="PTHR11986:SF79">
    <property type="entry name" value="ACETYLORNITHINE AMINOTRANSFERASE, MITOCHONDRIAL"/>
    <property type="match status" value="1"/>
</dbReference>
<dbReference type="STRING" id="1684307.A0A316UCG8"/>
<dbReference type="EMBL" id="KZ819322">
    <property type="protein sequence ID" value="PWN22920.1"/>
    <property type="molecule type" value="Genomic_DNA"/>
</dbReference>
<organism evidence="7 8">
    <name type="scientific">Pseudomicrostroma glucosiphilum</name>
    <dbReference type="NCBI Taxonomy" id="1684307"/>
    <lineage>
        <taxon>Eukaryota</taxon>
        <taxon>Fungi</taxon>
        <taxon>Dikarya</taxon>
        <taxon>Basidiomycota</taxon>
        <taxon>Ustilaginomycotina</taxon>
        <taxon>Exobasidiomycetes</taxon>
        <taxon>Microstromatales</taxon>
        <taxon>Microstromatales incertae sedis</taxon>
        <taxon>Pseudomicrostroma</taxon>
    </lineage>
</organism>
<evidence type="ECO:0000256" key="5">
    <source>
        <dbReference type="ARBA" id="ARBA00022898"/>
    </source>
</evidence>
<sequence length="506" mass="54419">MPSPRLIQSSSAIFRTALRAPSSIATTRSRPFAMAPTASFSSSSKGAAEASTSMSAFGERHVAKGVGRLTQNVLKKGSGSYVWNDEGRKMLDFTAGIGVTSLGHCHPAVSEAAHEQIDEIVHAQCAIGYSSKYLELCQRLIPRFAKIDPRLDSFFLWNSGSEAVEASIKLAREVTGKNNVIVVQGSYHGRTYGAMALTKSKTIYFERQGPLMPGVFVTSFPFYAQLGVAPTTPEADMVETALHQLRLLLAQQTAPSETAAILLEPVMGEGGYVPAPPAFLQGLRKMASDNGILLIHDEVQCGVGRTGDFWATEASGVQPDILIFAKGIANGFPLSGIVSRKELTDKQKPGTMGGTYAGNAVSCAAACAVLETMDKEPILDNVTARSKQLVDFLEGLKKSSPAGHLIEQVRGRGLMIGLQFKKDLISGDSNHTATNKEWLVDGQKREQLAPKISKRCAEKGMLLLSTSVFDVIRFIPALTISEEEMSEGLKIFQEAFEEVAKESGSI</sequence>
<dbReference type="InterPro" id="IPR005814">
    <property type="entry name" value="Aminotrans_3"/>
</dbReference>
<evidence type="ECO:0000256" key="4">
    <source>
        <dbReference type="ARBA" id="ARBA00022679"/>
    </source>
</evidence>
<dbReference type="PROSITE" id="PS00600">
    <property type="entry name" value="AA_TRANSFER_CLASS_3"/>
    <property type="match status" value="1"/>
</dbReference>
<protein>
    <submittedName>
        <fullName evidence="7">PLP-dependent transferase</fullName>
    </submittedName>
</protein>
<comment type="cofactor">
    <cofactor evidence="1">
        <name>pyridoxal 5'-phosphate</name>
        <dbReference type="ChEBI" id="CHEBI:597326"/>
    </cofactor>
</comment>
<keyword evidence="3" id="KW-0032">Aminotransferase</keyword>
<keyword evidence="4 7" id="KW-0808">Transferase</keyword>
<keyword evidence="5 6" id="KW-0663">Pyridoxal phosphate</keyword>
<dbReference type="Pfam" id="PF00202">
    <property type="entry name" value="Aminotran_3"/>
    <property type="match status" value="1"/>
</dbReference>
<accession>A0A316UCG8</accession>
<dbReference type="InterPro" id="IPR015421">
    <property type="entry name" value="PyrdxlP-dep_Trfase_major"/>
</dbReference>
<dbReference type="GO" id="GO:0042802">
    <property type="term" value="F:identical protein binding"/>
    <property type="evidence" value="ECO:0007669"/>
    <property type="project" value="TreeGrafter"/>
</dbReference>
<dbReference type="SUPFAM" id="SSF53383">
    <property type="entry name" value="PLP-dependent transferases"/>
    <property type="match status" value="1"/>
</dbReference>
<gene>
    <name evidence="7" type="ORF">BCV69DRAFT_280529</name>
</gene>
<dbReference type="Gene3D" id="3.90.1150.10">
    <property type="entry name" value="Aspartate Aminotransferase, domain 1"/>
    <property type="match status" value="1"/>
</dbReference>
<evidence type="ECO:0000313" key="8">
    <source>
        <dbReference type="Proteomes" id="UP000245942"/>
    </source>
</evidence>
<dbReference type="GO" id="GO:0030170">
    <property type="term" value="F:pyridoxal phosphate binding"/>
    <property type="evidence" value="ECO:0007669"/>
    <property type="project" value="InterPro"/>
</dbReference>
<dbReference type="GeneID" id="37013377"/>
<dbReference type="InterPro" id="IPR049704">
    <property type="entry name" value="Aminotrans_3_PPA_site"/>
</dbReference>
<dbReference type="InterPro" id="IPR050103">
    <property type="entry name" value="Class-III_PLP-dep_AT"/>
</dbReference>
<evidence type="ECO:0000313" key="7">
    <source>
        <dbReference type="EMBL" id="PWN22920.1"/>
    </source>
</evidence>
<dbReference type="PANTHER" id="PTHR11986">
    <property type="entry name" value="AMINOTRANSFERASE CLASS III"/>
    <property type="match status" value="1"/>
</dbReference>
<dbReference type="GO" id="GO:0008483">
    <property type="term" value="F:transaminase activity"/>
    <property type="evidence" value="ECO:0007669"/>
    <property type="project" value="UniProtKB-KW"/>
</dbReference>
<dbReference type="CDD" id="cd00610">
    <property type="entry name" value="OAT_like"/>
    <property type="match status" value="1"/>
</dbReference>
<evidence type="ECO:0000256" key="1">
    <source>
        <dbReference type="ARBA" id="ARBA00001933"/>
    </source>
</evidence>
<dbReference type="OrthoDB" id="10260828at2759"/>
<dbReference type="AlphaFoldDB" id="A0A316UCG8"/>
<evidence type="ECO:0000256" key="6">
    <source>
        <dbReference type="RuleBase" id="RU003560"/>
    </source>
</evidence>
<reference evidence="7 8" key="1">
    <citation type="journal article" date="2018" name="Mol. Biol. Evol.">
        <title>Broad Genomic Sampling Reveals a Smut Pathogenic Ancestry of the Fungal Clade Ustilaginomycotina.</title>
        <authorList>
            <person name="Kijpornyongpan T."/>
            <person name="Mondo S.J."/>
            <person name="Barry K."/>
            <person name="Sandor L."/>
            <person name="Lee J."/>
            <person name="Lipzen A."/>
            <person name="Pangilinan J."/>
            <person name="LaButti K."/>
            <person name="Hainaut M."/>
            <person name="Henrissat B."/>
            <person name="Grigoriev I.V."/>
            <person name="Spatafora J.W."/>
            <person name="Aime M.C."/>
        </authorList>
    </citation>
    <scope>NUCLEOTIDE SEQUENCE [LARGE SCALE GENOMIC DNA]</scope>
    <source>
        <strain evidence="7 8">MCA 4718</strain>
    </source>
</reference>
<comment type="similarity">
    <text evidence="2 6">Belongs to the class-III pyridoxal-phosphate-dependent aminotransferase family.</text>
</comment>
<dbReference type="FunFam" id="3.40.640.10:FF:000013">
    <property type="entry name" value="4-aminobutyrate aminotransferase"/>
    <property type="match status" value="1"/>
</dbReference>
<evidence type="ECO:0000256" key="2">
    <source>
        <dbReference type="ARBA" id="ARBA00008954"/>
    </source>
</evidence>
<evidence type="ECO:0000256" key="3">
    <source>
        <dbReference type="ARBA" id="ARBA00022576"/>
    </source>
</evidence>
<proteinExistence type="inferred from homology"/>
<dbReference type="Gene3D" id="3.40.640.10">
    <property type="entry name" value="Type I PLP-dependent aspartate aminotransferase-like (Major domain)"/>
    <property type="match status" value="1"/>
</dbReference>
<keyword evidence="8" id="KW-1185">Reference proteome</keyword>
<dbReference type="RefSeq" id="XP_025350080.1">
    <property type="nucleotide sequence ID" value="XM_025491643.1"/>
</dbReference>
<dbReference type="Proteomes" id="UP000245942">
    <property type="component" value="Unassembled WGS sequence"/>
</dbReference>
<name>A0A316UCG8_9BASI</name>